<dbReference type="AlphaFoldDB" id="A0A1L9PIV6"/>
<feature type="domain" description="RRM" evidence="5">
    <location>
        <begin position="8"/>
        <end position="86"/>
    </location>
</feature>
<evidence type="ECO:0000259" key="5">
    <source>
        <dbReference type="PROSITE" id="PS50102"/>
    </source>
</evidence>
<keyword evidence="2" id="KW-0539">Nucleus</keyword>
<sequence length="350" mass="37840">MGPDRAGKSVFLGNIPYNLTEEQVKDILSTAGTVTKFRLMMNPETGKPKGYGFADFADADAAASAVRNLNDYEIMGRKIRVDWPHNNEKDSVPEDYSQPSQIPNQDGPLGGPPLSAPLPPLPPGVDLPPHLDCPNAISQTLAALPPNQLLDVLQQMKSLAMTDPARATELLRQAPQLAYAIFQALLLLNLVDYNTLGAVVEQAAQPTAPPPSAPPAQAFQPFGAVPGQVSTPPMVNAPFTQPPPQPAPQQQVPGQDELLQQVLNMPQSTIDALPPMERSQIMMLRQQLMQGGMRVRLQLKDVARSEDLEMAAPPGSRIWEAAALLYNLTNQIYRAQAICSRMSGSQIPSP</sequence>
<dbReference type="Gene3D" id="3.30.70.330">
    <property type="match status" value="1"/>
</dbReference>
<gene>
    <name evidence="6" type="ORF">ASPVEDRAFT_82899</name>
</gene>
<dbReference type="Pfam" id="PF14327">
    <property type="entry name" value="CSTF2_hinge"/>
    <property type="match status" value="1"/>
</dbReference>
<name>A0A1L9PIV6_ASPVE</name>
<dbReference type="FunFam" id="1.10.20.70:FF:000003">
    <property type="entry name" value="Polyadenylation factor subunit CstF64, putative"/>
    <property type="match status" value="1"/>
</dbReference>
<feature type="compositionally biased region" description="Pro residues" evidence="4">
    <location>
        <begin position="110"/>
        <end position="119"/>
    </location>
</feature>
<evidence type="ECO:0000256" key="2">
    <source>
        <dbReference type="ARBA" id="ARBA00023242"/>
    </source>
</evidence>
<dbReference type="InterPro" id="IPR025742">
    <property type="entry name" value="CSTF2_hinge"/>
</dbReference>
<keyword evidence="7" id="KW-1185">Reference proteome</keyword>
<dbReference type="Gene3D" id="1.25.40.630">
    <property type="match status" value="1"/>
</dbReference>
<feature type="region of interest" description="Disordered" evidence="4">
    <location>
        <begin position="205"/>
        <end position="253"/>
    </location>
</feature>
<organism evidence="6 7">
    <name type="scientific">Aspergillus versicolor CBS 583.65</name>
    <dbReference type="NCBI Taxonomy" id="1036611"/>
    <lineage>
        <taxon>Eukaryota</taxon>
        <taxon>Fungi</taxon>
        <taxon>Dikarya</taxon>
        <taxon>Ascomycota</taxon>
        <taxon>Pezizomycotina</taxon>
        <taxon>Eurotiomycetes</taxon>
        <taxon>Eurotiomycetidae</taxon>
        <taxon>Eurotiales</taxon>
        <taxon>Aspergillaceae</taxon>
        <taxon>Aspergillus</taxon>
        <taxon>Aspergillus subgen. Nidulantes</taxon>
    </lineage>
</organism>
<dbReference type="EMBL" id="KV878128">
    <property type="protein sequence ID" value="OJJ01376.1"/>
    <property type="molecule type" value="Genomic_DNA"/>
</dbReference>
<dbReference type="InterPro" id="IPR012677">
    <property type="entry name" value="Nucleotide-bd_a/b_plait_sf"/>
</dbReference>
<evidence type="ECO:0000256" key="4">
    <source>
        <dbReference type="SAM" id="MobiDB-lite"/>
    </source>
</evidence>
<dbReference type="SUPFAM" id="SSF54928">
    <property type="entry name" value="RNA-binding domain, RBD"/>
    <property type="match status" value="1"/>
</dbReference>
<accession>A0A1L9PIV6</accession>
<dbReference type="PROSITE" id="PS50102">
    <property type="entry name" value="RRM"/>
    <property type="match status" value="1"/>
</dbReference>
<dbReference type="PANTHER" id="PTHR45735">
    <property type="entry name" value="CLEAVAGE STIMULATION FACTOR SUBUNIT 2"/>
    <property type="match status" value="1"/>
</dbReference>
<dbReference type="FunFam" id="1.25.40.630:FF:000003">
    <property type="entry name" value="Polyadenylation factor subunit CstF64, putative"/>
    <property type="match status" value="1"/>
</dbReference>
<dbReference type="SMART" id="SM00360">
    <property type="entry name" value="RRM"/>
    <property type="match status" value="1"/>
</dbReference>
<dbReference type="InterPro" id="IPR035979">
    <property type="entry name" value="RBD_domain_sf"/>
</dbReference>
<keyword evidence="3" id="KW-0694">RNA-binding</keyword>
<dbReference type="GeneID" id="63732793"/>
<dbReference type="VEuPathDB" id="FungiDB:ASPVEDRAFT_82899"/>
<proteinExistence type="predicted"/>
<evidence type="ECO:0000313" key="7">
    <source>
        <dbReference type="Proteomes" id="UP000184073"/>
    </source>
</evidence>
<dbReference type="RefSeq" id="XP_040667138.1">
    <property type="nucleotide sequence ID" value="XM_040817282.1"/>
</dbReference>
<dbReference type="Pfam" id="PF14304">
    <property type="entry name" value="CSTF_C"/>
    <property type="match status" value="1"/>
</dbReference>
<dbReference type="GO" id="GO:0005847">
    <property type="term" value="C:mRNA cleavage and polyadenylation specificity factor complex"/>
    <property type="evidence" value="ECO:0007669"/>
    <property type="project" value="TreeGrafter"/>
</dbReference>
<dbReference type="Proteomes" id="UP000184073">
    <property type="component" value="Unassembled WGS sequence"/>
</dbReference>
<reference evidence="7" key="1">
    <citation type="journal article" date="2017" name="Genome Biol.">
        <title>Comparative genomics reveals high biological diversity and specific adaptations in the industrially and medically important fungal genus Aspergillus.</title>
        <authorList>
            <person name="de Vries R.P."/>
            <person name="Riley R."/>
            <person name="Wiebenga A."/>
            <person name="Aguilar-Osorio G."/>
            <person name="Amillis S."/>
            <person name="Uchima C.A."/>
            <person name="Anderluh G."/>
            <person name="Asadollahi M."/>
            <person name="Askin M."/>
            <person name="Barry K."/>
            <person name="Battaglia E."/>
            <person name="Bayram O."/>
            <person name="Benocci T."/>
            <person name="Braus-Stromeyer S.A."/>
            <person name="Caldana C."/>
            <person name="Canovas D."/>
            <person name="Cerqueira G.C."/>
            <person name="Chen F."/>
            <person name="Chen W."/>
            <person name="Choi C."/>
            <person name="Clum A."/>
            <person name="Dos Santos R.A."/>
            <person name="Damasio A.R."/>
            <person name="Diallinas G."/>
            <person name="Emri T."/>
            <person name="Fekete E."/>
            <person name="Flipphi M."/>
            <person name="Freyberg S."/>
            <person name="Gallo A."/>
            <person name="Gournas C."/>
            <person name="Habgood R."/>
            <person name="Hainaut M."/>
            <person name="Harispe M.L."/>
            <person name="Henrissat B."/>
            <person name="Hilden K.S."/>
            <person name="Hope R."/>
            <person name="Hossain A."/>
            <person name="Karabika E."/>
            <person name="Karaffa L."/>
            <person name="Karanyi Z."/>
            <person name="Krasevec N."/>
            <person name="Kuo A."/>
            <person name="Kusch H."/>
            <person name="LaButti K."/>
            <person name="Lagendijk E.L."/>
            <person name="Lapidus A."/>
            <person name="Levasseur A."/>
            <person name="Lindquist E."/>
            <person name="Lipzen A."/>
            <person name="Logrieco A.F."/>
            <person name="MacCabe A."/>
            <person name="Maekelae M.R."/>
            <person name="Malavazi I."/>
            <person name="Melin P."/>
            <person name="Meyer V."/>
            <person name="Mielnichuk N."/>
            <person name="Miskei M."/>
            <person name="Molnar A.P."/>
            <person name="Mule G."/>
            <person name="Ngan C.Y."/>
            <person name="Orejas M."/>
            <person name="Orosz E."/>
            <person name="Ouedraogo J.P."/>
            <person name="Overkamp K.M."/>
            <person name="Park H.-S."/>
            <person name="Perrone G."/>
            <person name="Piumi F."/>
            <person name="Punt P.J."/>
            <person name="Ram A.F."/>
            <person name="Ramon A."/>
            <person name="Rauscher S."/>
            <person name="Record E."/>
            <person name="Riano-Pachon D.M."/>
            <person name="Robert V."/>
            <person name="Roehrig J."/>
            <person name="Ruller R."/>
            <person name="Salamov A."/>
            <person name="Salih N.S."/>
            <person name="Samson R.A."/>
            <person name="Sandor E."/>
            <person name="Sanguinetti M."/>
            <person name="Schuetze T."/>
            <person name="Sepcic K."/>
            <person name="Shelest E."/>
            <person name="Sherlock G."/>
            <person name="Sophianopoulou V."/>
            <person name="Squina F.M."/>
            <person name="Sun H."/>
            <person name="Susca A."/>
            <person name="Todd R.B."/>
            <person name="Tsang A."/>
            <person name="Unkles S.E."/>
            <person name="van de Wiele N."/>
            <person name="van Rossen-Uffink D."/>
            <person name="Oliveira J.V."/>
            <person name="Vesth T.C."/>
            <person name="Visser J."/>
            <person name="Yu J.-H."/>
            <person name="Zhou M."/>
            <person name="Andersen M.R."/>
            <person name="Archer D.B."/>
            <person name="Baker S.E."/>
            <person name="Benoit I."/>
            <person name="Brakhage A.A."/>
            <person name="Braus G.H."/>
            <person name="Fischer R."/>
            <person name="Frisvad J.C."/>
            <person name="Goldman G.H."/>
            <person name="Houbraken J."/>
            <person name="Oakley B."/>
            <person name="Pocsi I."/>
            <person name="Scazzocchio C."/>
            <person name="Seiboth B."/>
            <person name="vanKuyk P.A."/>
            <person name="Wortman J."/>
            <person name="Dyer P.S."/>
            <person name="Grigoriev I.V."/>
        </authorList>
    </citation>
    <scope>NUCLEOTIDE SEQUENCE [LARGE SCALE GENOMIC DNA]</scope>
    <source>
        <strain evidence="7">CBS 583.65</strain>
    </source>
</reference>
<evidence type="ECO:0000313" key="6">
    <source>
        <dbReference type="EMBL" id="OJJ01376.1"/>
    </source>
</evidence>
<dbReference type="InterPro" id="IPR000504">
    <property type="entry name" value="RRM_dom"/>
</dbReference>
<dbReference type="OrthoDB" id="272703at2759"/>
<evidence type="ECO:0000256" key="3">
    <source>
        <dbReference type="PROSITE-ProRule" id="PRU00176"/>
    </source>
</evidence>
<dbReference type="PANTHER" id="PTHR45735:SF2">
    <property type="entry name" value="CLEAVAGE STIMULATION FACTOR SUBUNIT 2"/>
    <property type="match status" value="1"/>
</dbReference>
<protein>
    <recommendedName>
        <fullName evidence="5">RRM domain-containing protein</fullName>
    </recommendedName>
</protein>
<dbReference type="Gene3D" id="1.10.20.70">
    <property type="entry name" value="Transcription termination and cleavage factor, C-terminal domain"/>
    <property type="match status" value="1"/>
</dbReference>
<dbReference type="STRING" id="1036611.A0A1L9PIV6"/>
<feature type="region of interest" description="Disordered" evidence="4">
    <location>
        <begin position="84"/>
        <end position="119"/>
    </location>
</feature>
<dbReference type="InterPro" id="IPR038192">
    <property type="entry name" value="CSTF_C_sf"/>
</dbReference>
<dbReference type="InterPro" id="IPR026896">
    <property type="entry name" value="CSTF_C"/>
</dbReference>
<evidence type="ECO:0000256" key="1">
    <source>
        <dbReference type="ARBA" id="ARBA00004123"/>
    </source>
</evidence>
<comment type="subcellular location">
    <subcellularLocation>
        <location evidence="1">Nucleus</location>
    </subcellularLocation>
</comment>
<dbReference type="FunFam" id="3.30.70.330:FF:000219">
    <property type="entry name" value="Putative polyadenylation factor subunit CstF64"/>
    <property type="match status" value="1"/>
</dbReference>
<dbReference type="GO" id="GO:0031124">
    <property type="term" value="P:mRNA 3'-end processing"/>
    <property type="evidence" value="ECO:0007669"/>
    <property type="project" value="InterPro"/>
</dbReference>
<dbReference type="GO" id="GO:0003729">
    <property type="term" value="F:mRNA binding"/>
    <property type="evidence" value="ECO:0007669"/>
    <property type="project" value="TreeGrafter"/>
</dbReference>
<feature type="compositionally biased region" description="Low complexity" evidence="4">
    <location>
        <begin position="215"/>
        <end position="226"/>
    </location>
</feature>
<dbReference type="Pfam" id="PF00076">
    <property type="entry name" value="RRM_1"/>
    <property type="match status" value="1"/>
</dbReference>